<proteinExistence type="predicted"/>
<protein>
    <submittedName>
        <fullName evidence="2">Uncharacterized protein</fullName>
    </submittedName>
</protein>
<evidence type="ECO:0000313" key="2">
    <source>
        <dbReference type="EMBL" id="OGF77900.1"/>
    </source>
</evidence>
<feature type="transmembrane region" description="Helical" evidence="1">
    <location>
        <begin position="51"/>
        <end position="72"/>
    </location>
</feature>
<sequence length="210" mass="25270">MRKKMRFQKLKNFFRELIKPPNFLIFLANLVFTYVWGPWGWVNAELWGSDWWFDTLGHAIFGFGWAFALLYWAKKYLNWIYIQLHKFLLAIVIIAMVTWIETQFWEGIEFLWDKWAQPNFFLHLATAQKGNLDTTLDILFTSYAAAIAMIFWGAYRKFFAWKWPNEALKEAHEEIIERSKLSAEEIQSIQTEHKKLVVAKIRSFWEKHFS</sequence>
<organism evidence="2 3">
    <name type="scientific">Candidatus Giovannonibacteria bacterium RIFCSPHIGHO2_02_43_13</name>
    <dbReference type="NCBI Taxonomy" id="1798330"/>
    <lineage>
        <taxon>Bacteria</taxon>
        <taxon>Candidatus Giovannoniibacteriota</taxon>
    </lineage>
</organism>
<feature type="transmembrane region" description="Helical" evidence="1">
    <location>
        <begin position="21"/>
        <end position="39"/>
    </location>
</feature>
<keyword evidence="1" id="KW-0472">Membrane</keyword>
<evidence type="ECO:0000313" key="3">
    <source>
        <dbReference type="Proteomes" id="UP000178425"/>
    </source>
</evidence>
<comment type="caution">
    <text evidence="2">The sequence shown here is derived from an EMBL/GenBank/DDBJ whole genome shotgun (WGS) entry which is preliminary data.</text>
</comment>
<keyword evidence="1" id="KW-0812">Transmembrane</keyword>
<accession>A0A1F5WQK5</accession>
<feature type="transmembrane region" description="Helical" evidence="1">
    <location>
        <begin position="84"/>
        <end position="105"/>
    </location>
</feature>
<dbReference type="AlphaFoldDB" id="A0A1F5WQK5"/>
<evidence type="ECO:0000256" key="1">
    <source>
        <dbReference type="SAM" id="Phobius"/>
    </source>
</evidence>
<dbReference type="Proteomes" id="UP000178425">
    <property type="component" value="Unassembled WGS sequence"/>
</dbReference>
<dbReference type="Pfam" id="PF09997">
    <property type="entry name" value="DUF2238"/>
    <property type="match status" value="1"/>
</dbReference>
<keyword evidence="1" id="KW-1133">Transmembrane helix</keyword>
<dbReference type="InterPro" id="IPR014509">
    <property type="entry name" value="YjdF-like"/>
</dbReference>
<gene>
    <name evidence="2" type="ORF">A2W54_04775</name>
</gene>
<reference evidence="2 3" key="1">
    <citation type="journal article" date="2016" name="Nat. Commun.">
        <title>Thousands of microbial genomes shed light on interconnected biogeochemical processes in an aquifer system.</title>
        <authorList>
            <person name="Anantharaman K."/>
            <person name="Brown C.T."/>
            <person name="Hug L.A."/>
            <person name="Sharon I."/>
            <person name="Castelle C.J."/>
            <person name="Probst A.J."/>
            <person name="Thomas B.C."/>
            <person name="Singh A."/>
            <person name="Wilkins M.J."/>
            <person name="Karaoz U."/>
            <person name="Brodie E.L."/>
            <person name="Williams K.H."/>
            <person name="Hubbard S.S."/>
            <person name="Banfield J.F."/>
        </authorList>
    </citation>
    <scope>NUCLEOTIDE SEQUENCE [LARGE SCALE GENOMIC DNA]</scope>
</reference>
<feature type="transmembrane region" description="Helical" evidence="1">
    <location>
        <begin position="138"/>
        <end position="155"/>
    </location>
</feature>
<dbReference type="EMBL" id="MFHI01000033">
    <property type="protein sequence ID" value="OGF77900.1"/>
    <property type="molecule type" value="Genomic_DNA"/>
</dbReference>
<name>A0A1F5WQK5_9BACT</name>